<dbReference type="PROSITE" id="PS50903">
    <property type="entry name" value="RUBREDOXIN_LIKE"/>
    <property type="match status" value="1"/>
</dbReference>
<evidence type="ECO:0000256" key="2">
    <source>
        <dbReference type="ARBA" id="ARBA00022448"/>
    </source>
</evidence>
<dbReference type="PROSITE" id="PS50905">
    <property type="entry name" value="FERRITIN_LIKE"/>
    <property type="match status" value="1"/>
</dbReference>
<evidence type="ECO:0000256" key="5">
    <source>
        <dbReference type="ARBA" id="ARBA00023004"/>
    </source>
</evidence>
<comment type="caution">
    <text evidence="8">The sequence shown here is derived from an EMBL/GenBank/DDBJ whole genome shotgun (WGS) entry which is preliminary data.</text>
</comment>
<gene>
    <name evidence="8" type="ORF">K8U72_01805</name>
</gene>
<organism evidence="8 9">
    <name type="scientific">Thermophilibacter provencensis</name>
    <dbReference type="NCBI Taxonomy" id="1852386"/>
    <lineage>
        <taxon>Bacteria</taxon>
        <taxon>Bacillati</taxon>
        <taxon>Actinomycetota</taxon>
        <taxon>Coriobacteriia</taxon>
        <taxon>Coriobacteriales</taxon>
        <taxon>Atopobiaceae</taxon>
        <taxon>Thermophilibacter</taxon>
    </lineage>
</organism>
<dbReference type="InterPro" id="IPR009040">
    <property type="entry name" value="Ferritin-like_diiron"/>
</dbReference>
<dbReference type="PANTHER" id="PTHR43865">
    <property type="entry name" value="RUBRERYTHRIN-RELATED"/>
    <property type="match status" value="1"/>
</dbReference>
<dbReference type="InterPro" id="IPR024934">
    <property type="entry name" value="Rubredoxin-like_dom"/>
</dbReference>
<dbReference type="Gene3D" id="2.20.28.10">
    <property type="match status" value="1"/>
</dbReference>
<feature type="domain" description="Ferritin-like diiron" evidence="7">
    <location>
        <begin position="4"/>
        <end position="136"/>
    </location>
</feature>
<evidence type="ECO:0000256" key="3">
    <source>
        <dbReference type="ARBA" id="ARBA00022723"/>
    </source>
</evidence>
<sequence length="181" mass="20387">MAVDFESSQTKKNLEAAFAGESQATNKYAYYASKAKKEGYEQIAAIFTETSGNEKEHAKLWFKYLHGGEVPDTLTNIKDAAAGENYEWTDMYKGFAETAEAEGFAEIAAKFRMVGEIEKHHEERYNKLAERVEKGEVFAREGVKVWKCRNCGHLHVGAEAPAVCPVCNHPKAYFEEQALNY</sequence>
<accession>A0A921GE07</accession>
<reference evidence="8" key="1">
    <citation type="journal article" date="2021" name="PeerJ">
        <title>Extensive microbial diversity within the chicken gut microbiome revealed by metagenomics and culture.</title>
        <authorList>
            <person name="Gilroy R."/>
            <person name="Ravi A."/>
            <person name="Getino M."/>
            <person name="Pursley I."/>
            <person name="Horton D.L."/>
            <person name="Alikhan N.F."/>
            <person name="Baker D."/>
            <person name="Gharbi K."/>
            <person name="Hall N."/>
            <person name="Watson M."/>
            <person name="Adriaenssens E.M."/>
            <person name="Foster-Nyarko E."/>
            <person name="Jarju S."/>
            <person name="Secka A."/>
            <person name="Antonio M."/>
            <person name="Oren A."/>
            <person name="Chaudhuri R.R."/>
            <person name="La Ragione R."/>
            <person name="Hildebrand F."/>
            <person name="Pallen M.J."/>
        </authorList>
    </citation>
    <scope>NUCLEOTIDE SEQUENCE</scope>
    <source>
        <strain evidence="8">CHK124-7917</strain>
    </source>
</reference>
<evidence type="ECO:0000259" key="7">
    <source>
        <dbReference type="PROSITE" id="PS50905"/>
    </source>
</evidence>
<dbReference type="InterPro" id="IPR048574">
    <property type="entry name" value="RUBY_RBDX"/>
</dbReference>
<dbReference type="GO" id="GO:0005506">
    <property type="term" value="F:iron ion binding"/>
    <property type="evidence" value="ECO:0007669"/>
    <property type="project" value="InterPro"/>
</dbReference>
<dbReference type="GO" id="GO:0016491">
    <property type="term" value="F:oxidoreductase activity"/>
    <property type="evidence" value="ECO:0007669"/>
    <property type="project" value="InterPro"/>
</dbReference>
<feature type="domain" description="Rubredoxin-like" evidence="6">
    <location>
        <begin position="143"/>
        <end position="177"/>
    </location>
</feature>
<evidence type="ECO:0000256" key="1">
    <source>
        <dbReference type="ARBA" id="ARBA00001965"/>
    </source>
</evidence>
<dbReference type="RefSeq" id="WP_075279009.1">
    <property type="nucleotide sequence ID" value="NZ_CALUGK010000013.1"/>
</dbReference>
<keyword evidence="2" id="KW-0813">Transport</keyword>
<dbReference type="InterPro" id="IPR009078">
    <property type="entry name" value="Ferritin-like_SF"/>
</dbReference>
<comment type="cofactor">
    <cofactor evidence="1">
        <name>Fe(3+)</name>
        <dbReference type="ChEBI" id="CHEBI:29034"/>
    </cofactor>
</comment>
<proteinExistence type="predicted"/>
<dbReference type="OrthoDB" id="9799749at2"/>
<dbReference type="NCBIfam" id="NF045767">
    <property type="entry name" value="RuberyRbr"/>
    <property type="match status" value="1"/>
</dbReference>
<protein>
    <submittedName>
        <fullName evidence="8">Rubrerythrin family protein</fullName>
    </submittedName>
</protein>
<dbReference type="InterPro" id="IPR012347">
    <property type="entry name" value="Ferritin-like"/>
</dbReference>
<dbReference type="SUPFAM" id="SSF47240">
    <property type="entry name" value="Ferritin-like"/>
    <property type="match status" value="1"/>
</dbReference>
<dbReference type="Gene3D" id="1.20.1260.10">
    <property type="match status" value="1"/>
</dbReference>
<dbReference type="Proteomes" id="UP000697330">
    <property type="component" value="Unassembled WGS sequence"/>
</dbReference>
<evidence type="ECO:0000313" key="9">
    <source>
        <dbReference type="Proteomes" id="UP000697330"/>
    </source>
</evidence>
<evidence type="ECO:0000256" key="4">
    <source>
        <dbReference type="ARBA" id="ARBA00022982"/>
    </source>
</evidence>
<dbReference type="Pfam" id="PF02915">
    <property type="entry name" value="Rubrerythrin"/>
    <property type="match status" value="1"/>
</dbReference>
<dbReference type="CDD" id="cd01041">
    <property type="entry name" value="Rubrerythrin"/>
    <property type="match status" value="1"/>
</dbReference>
<keyword evidence="5" id="KW-0408">Iron</keyword>
<dbReference type="InterPro" id="IPR052364">
    <property type="entry name" value="Rubrerythrin"/>
</dbReference>
<dbReference type="EMBL" id="DYWQ01000025">
    <property type="protein sequence ID" value="HJF44510.1"/>
    <property type="molecule type" value="Genomic_DNA"/>
</dbReference>
<dbReference type="AlphaFoldDB" id="A0A921GE07"/>
<dbReference type="SUPFAM" id="SSF57802">
    <property type="entry name" value="Rubredoxin-like"/>
    <property type="match status" value="1"/>
</dbReference>
<dbReference type="InterPro" id="IPR003251">
    <property type="entry name" value="Rr_diiron-bd_dom"/>
</dbReference>
<keyword evidence="4" id="KW-0249">Electron transport</keyword>
<name>A0A921GE07_9ACTN</name>
<keyword evidence="3" id="KW-0479">Metal-binding</keyword>
<evidence type="ECO:0000313" key="8">
    <source>
        <dbReference type="EMBL" id="HJF44510.1"/>
    </source>
</evidence>
<dbReference type="PANTHER" id="PTHR43865:SF1">
    <property type="entry name" value="RUBRERYTHRIN-RELATED"/>
    <property type="match status" value="1"/>
</dbReference>
<evidence type="ECO:0000259" key="6">
    <source>
        <dbReference type="PROSITE" id="PS50903"/>
    </source>
</evidence>
<reference evidence="8" key="2">
    <citation type="submission" date="2021-09" db="EMBL/GenBank/DDBJ databases">
        <authorList>
            <person name="Gilroy R."/>
        </authorList>
    </citation>
    <scope>NUCLEOTIDE SEQUENCE</scope>
    <source>
        <strain evidence="8">CHK124-7917</strain>
    </source>
</reference>
<dbReference type="Pfam" id="PF21349">
    <property type="entry name" value="RUBY_RBDX"/>
    <property type="match status" value="1"/>
</dbReference>
<dbReference type="CDD" id="cd00729">
    <property type="entry name" value="rubredoxin_SM"/>
    <property type="match status" value="1"/>
</dbReference>